<dbReference type="InterPro" id="IPR046341">
    <property type="entry name" value="SET_dom_sf"/>
</dbReference>
<dbReference type="CDD" id="cd20071">
    <property type="entry name" value="SET_SMYD"/>
    <property type="match status" value="1"/>
</dbReference>
<sequence>MDVKDVSNEDWLGRMLKQWEQGAKQAQRRKGQLVRDHPPAQQLAARFTMQVQMAALRGPISSSSSSSSSGMMATSQLPLPYGPCVRPASELEPIMIADMQLETHHRGKRVALRVLTPPDRMTAVMAIVEDEQGTAVLLQSYYQPAEAVVPADEIMRAGDVFIVKEPFFKTATDGSYTVRVDHLGDLIRLADGDERIPRPWARRANATQLVSKDMRLQGNAAVQAMKWAEAHRLYTSAIKTAQTTEDEQLAHLNRSLTNLRLNRPAEALKDAELAMKDSTATLEKGLFRAARASYELRDFARSFEALQRLVTDWPENVAAKAELDRVKARLREQETGEYAFRQMYKQARATPPLIDCATFSAPVEIRASPGRGNGLYTTVPVSAGQLLVCEEAFGYAYASEDQAGTMSLMVNMSTKNAVMGGQVQVLNQLIQKMYDDPRARDLCQQLHHGDYEVPIVADVDGHPVIDSFLVAQILSLNAFGAPRTSREAHSGRSARNGEDQAAAAKTKFATSGLWPLASRINHSCVGNCRRSFIGDMQIIRAARDLDAGTELLFGYRSPQILESYAEVQKGLASWGFTCACELCLSRKQTTTEALARRKTLHKRLEKLLAGPQGTKPAAAQQVLAQMEETYPSAARAIRLELWAPYFALAAMSLEGGKPAECIRMIVKGMESLGFVITATLPTGGGGRKNTAKQPSVLEITHWGFLSDMVPWAFLHLYGAYEALAASKEVLRAARDYAGIAYSILVGERDTLGEEFPQLA</sequence>
<gene>
    <name evidence="2" type="ORF">Micbo1qcDRAFT_189902</name>
</gene>
<dbReference type="SUPFAM" id="SSF82199">
    <property type="entry name" value="SET domain"/>
    <property type="match status" value="1"/>
</dbReference>
<dbReference type="EMBL" id="KQ964258">
    <property type="protein sequence ID" value="KXJ88455.1"/>
    <property type="molecule type" value="Genomic_DNA"/>
</dbReference>
<evidence type="ECO:0000259" key="1">
    <source>
        <dbReference type="PROSITE" id="PS50280"/>
    </source>
</evidence>
<dbReference type="InParanoid" id="A0A136IUE4"/>
<organism evidence="2 3">
    <name type="scientific">Microdochium bolleyi</name>
    <dbReference type="NCBI Taxonomy" id="196109"/>
    <lineage>
        <taxon>Eukaryota</taxon>
        <taxon>Fungi</taxon>
        <taxon>Dikarya</taxon>
        <taxon>Ascomycota</taxon>
        <taxon>Pezizomycotina</taxon>
        <taxon>Sordariomycetes</taxon>
        <taxon>Xylariomycetidae</taxon>
        <taxon>Xylariales</taxon>
        <taxon>Microdochiaceae</taxon>
        <taxon>Microdochium</taxon>
    </lineage>
</organism>
<accession>A0A136IUE4</accession>
<dbReference type="OrthoDB" id="438641at2759"/>
<dbReference type="PANTHER" id="PTHR47643">
    <property type="entry name" value="TPR DOMAIN PROTEIN (AFU_ORTHOLOGUE AFUA_5G12710)"/>
    <property type="match status" value="1"/>
</dbReference>
<dbReference type="PROSITE" id="PS50280">
    <property type="entry name" value="SET"/>
    <property type="match status" value="1"/>
</dbReference>
<reference evidence="3" key="1">
    <citation type="submission" date="2016-02" db="EMBL/GenBank/DDBJ databases">
        <title>Draft genome sequence of Microdochium bolleyi, a fungal endophyte of beachgrass.</title>
        <authorList>
            <consortium name="DOE Joint Genome Institute"/>
            <person name="David A.S."/>
            <person name="May G."/>
            <person name="Haridas S."/>
            <person name="Lim J."/>
            <person name="Wang M."/>
            <person name="Labutti K."/>
            <person name="Lipzen A."/>
            <person name="Barry K."/>
            <person name="Grigoriev I.V."/>
        </authorList>
    </citation>
    <scope>NUCLEOTIDE SEQUENCE [LARGE SCALE GENOMIC DNA]</scope>
    <source>
        <strain evidence="3">J235TASD1</strain>
    </source>
</reference>
<dbReference type="Gene3D" id="1.25.40.10">
    <property type="entry name" value="Tetratricopeptide repeat domain"/>
    <property type="match status" value="1"/>
</dbReference>
<evidence type="ECO:0000313" key="3">
    <source>
        <dbReference type="Proteomes" id="UP000070501"/>
    </source>
</evidence>
<dbReference type="Gene3D" id="2.170.270.10">
    <property type="entry name" value="SET domain"/>
    <property type="match status" value="1"/>
</dbReference>
<protein>
    <submittedName>
        <fullName evidence="2">TPR domain protein</fullName>
    </submittedName>
</protein>
<proteinExistence type="predicted"/>
<dbReference type="SUPFAM" id="SSF48452">
    <property type="entry name" value="TPR-like"/>
    <property type="match status" value="1"/>
</dbReference>
<dbReference type="InterPro" id="IPR053209">
    <property type="entry name" value="Gramillin-biosynth_MTr"/>
</dbReference>
<name>A0A136IUE4_9PEZI</name>
<dbReference type="AlphaFoldDB" id="A0A136IUE4"/>
<feature type="domain" description="SET" evidence="1">
    <location>
        <begin position="361"/>
        <end position="556"/>
    </location>
</feature>
<dbReference type="PANTHER" id="PTHR47643:SF2">
    <property type="entry name" value="TPR DOMAIN PROTEIN (AFU_ORTHOLOGUE AFUA_5G12710)"/>
    <property type="match status" value="1"/>
</dbReference>
<dbReference type="STRING" id="196109.A0A136IUE4"/>
<dbReference type="InterPro" id="IPR011990">
    <property type="entry name" value="TPR-like_helical_dom_sf"/>
</dbReference>
<dbReference type="InterPro" id="IPR001214">
    <property type="entry name" value="SET_dom"/>
</dbReference>
<dbReference type="Pfam" id="PF00856">
    <property type="entry name" value="SET"/>
    <property type="match status" value="1"/>
</dbReference>
<evidence type="ECO:0000313" key="2">
    <source>
        <dbReference type="EMBL" id="KXJ88455.1"/>
    </source>
</evidence>
<dbReference type="Proteomes" id="UP000070501">
    <property type="component" value="Unassembled WGS sequence"/>
</dbReference>
<keyword evidence="3" id="KW-1185">Reference proteome</keyword>
<dbReference type="SMART" id="SM00317">
    <property type="entry name" value="SET"/>
    <property type="match status" value="1"/>
</dbReference>